<name>A0A0A9HLR1_ARUDO</name>
<reference evidence="1" key="2">
    <citation type="journal article" date="2015" name="Data Brief">
        <title>Shoot transcriptome of the giant reed, Arundo donax.</title>
        <authorList>
            <person name="Barrero R.A."/>
            <person name="Guerrero F.D."/>
            <person name="Moolhuijzen P."/>
            <person name="Goolsby J.A."/>
            <person name="Tidwell J."/>
            <person name="Bellgard S.E."/>
            <person name="Bellgard M.I."/>
        </authorList>
    </citation>
    <scope>NUCLEOTIDE SEQUENCE</scope>
    <source>
        <tissue evidence="1">Shoot tissue taken approximately 20 cm above the soil surface</tissue>
    </source>
</reference>
<proteinExistence type="predicted"/>
<dbReference type="EMBL" id="GBRH01162090">
    <property type="protein sequence ID" value="JAE35806.1"/>
    <property type="molecule type" value="Transcribed_RNA"/>
</dbReference>
<dbReference type="AlphaFoldDB" id="A0A0A9HLR1"/>
<evidence type="ECO:0000313" key="1">
    <source>
        <dbReference type="EMBL" id="JAE35806.1"/>
    </source>
</evidence>
<accession>A0A0A9HLR1</accession>
<protein>
    <submittedName>
        <fullName evidence="1">Uncharacterized protein</fullName>
    </submittedName>
</protein>
<reference evidence="1" key="1">
    <citation type="submission" date="2014-09" db="EMBL/GenBank/DDBJ databases">
        <authorList>
            <person name="Magalhaes I.L.F."/>
            <person name="Oliveira U."/>
            <person name="Santos F.R."/>
            <person name="Vidigal T.H.D.A."/>
            <person name="Brescovit A.D."/>
            <person name="Santos A.J."/>
        </authorList>
    </citation>
    <scope>NUCLEOTIDE SEQUENCE</scope>
    <source>
        <tissue evidence="1">Shoot tissue taken approximately 20 cm above the soil surface</tissue>
    </source>
</reference>
<organism evidence="1">
    <name type="scientific">Arundo donax</name>
    <name type="common">Giant reed</name>
    <name type="synonym">Donax arundinaceus</name>
    <dbReference type="NCBI Taxonomy" id="35708"/>
    <lineage>
        <taxon>Eukaryota</taxon>
        <taxon>Viridiplantae</taxon>
        <taxon>Streptophyta</taxon>
        <taxon>Embryophyta</taxon>
        <taxon>Tracheophyta</taxon>
        <taxon>Spermatophyta</taxon>
        <taxon>Magnoliopsida</taxon>
        <taxon>Liliopsida</taxon>
        <taxon>Poales</taxon>
        <taxon>Poaceae</taxon>
        <taxon>PACMAD clade</taxon>
        <taxon>Arundinoideae</taxon>
        <taxon>Arundineae</taxon>
        <taxon>Arundo</taxon>
    </lineage>
</organism>
<sequence length="41" mass="5054">MRLSFQMLKQRILKSSWSFHGWLMVPVCLQMLLNSCQRWRN</sequence>